<keyword evidence="6 11" id="KW-0862">Zinc</keyword>
<evidence type="ECO:0000256" key="6">
    <source>
        <dbReference type="ARBA" id="ARBA00022833"/>
    </source>
</evidence>
<keyword evidence="4 11" id="KW-0227">DNA damage</keyword>
<evidence type="ECO:0000256" key="3">
    <source>
        <dbReference type="ARBA" id="ARBA00022723"/>
    </source>
</evidence>
<evidence type="ECO:0000256" key="10">
    <source>
        <dbReference type="ARBA" id="ARBA00023242"/>
    </source>
</evidence>
<proteinExistence type="inferred from homology"/>
<keyword evidence="13" id="KW-1185">Reference proteome</keyword>
<dbReference type="Pfam" id="PF03850">
    <property type="entry name" value="Tfb4"/>
    <property type="match status" value="1"/>
</dbReference>
<evidence type="ECO:0000256" key="8">
    <source>
        <dbReference type="ARBA" id="ARBA00023163"/>
    </source>
</evidence>
<dbReference type="AlphaFoldDB" id="A2EYI3"/>
<dbReference type="VEuPathDB" id="TrichDB:TVAGG3_0586200"/>
<evidence type="ECO:0000256" key="5">
    <source>
        <dbReference type="ARBA" id="ARBA00022771"/>
    </source>
</evidence>
<reference evidence="12" key="1">
    <citation type="submission" date="2006-10" db="EMBL/GenBank/DDBJ databases">
        <authorList>
            <person name="Amadeo P."/>
            <person name="Zhao Q."/>
            <person name="Wortman J."/>
            <person name="Fraser-Liggett C."/>
            <person name="Carlton J."/>
        </authorList>
    </citation>
    <scope>NUCLEOTIDE SEQUENCE</scope>
    <source>
        <strain evidence="12">G3</strain>
    </source>
</reference>
<evidence type="ECO:0000256" key="9">
    <source>
        <dbReference type="ARBA" id="ARBA00023204"/>
    </source>
</evidence>
<dbReference type="VEuPathDB" id="TrichDB:TVAG_030750"/>
<dbReference type="GO" id="GO:0000439">
    <property type="term" value="C:transcription factor TFIIH core complex"/>
    <property type="evidence" value="ECO:0000318"/>
    <property type="project" value="GO_Central"/>
</dbReference>
<evidence type="ECO:0000313" key="13">
    <source>
        <dbReference type="Proteomes" id="UP000001542"/>
    </source>
</evidence>
<dbReference type="InterPro" id="IPR036465">
    <property type="entry name" value="vWFA_dom_sf"/>
</dbReference>
<dbReference type="PANTHER" id="PTHR12831:SF0">
    <property type="entry name" value="GENERAL TRANSCRIPTION FACTOR IIH SUBUNIT 3"/>
    <property type="match status" value="1"/>
</dbReference>
<organism evidence="12 13">
    <name type="scientific">Trichomonas vaginalis (strain ATCC PRA-98 / G3)</name>
    <dbReference type="NCBI Taxonomy" id="412133"/>
    <lineage>
        <taxon>Eukaryota</taxon>
        <taxon>Metamonada</taxon>
        <taxon>Parabasalia</taxon>
        <taxon>Trichomonadida</taxon>
        <taxon>Trichomonadidae</taxon>
        <taxon>Trichomonas</taxon>
    </lineage>
</organism>
<keyword evidence="10 11" id="KW-0539">Nucleus</keyword>
<accession>A2EYI3</accession>
<evidence type="ECO:0000256" key="7">
    <source>
        <dbReference type="ARBA" id="ARBA00023015"/>
    </source>
</evidence>
<keyword evidence="9 11" id="KW-0234">DNA repair</keyword>
<comment type="subcellular location">
    <subcellularLocation>
        <location evidence="1 11">Nucleus</location>
    </subcellularLocation>
</comment>
<evidence type="ECO:0000256" key="4">
    <source>
        <dbReference type="ARBA" id="ARBA00022763"/>
    </source>
</evidence>
<reference evidence="12" key="2">
    <citation type="journal article" date="2007" name="Science">
        <title>Draft genome sequence of the sexually transmitted pathogen Trichomonas vaginalis.</title>
        <authorList>
            <person name="Carlton J.M."/>
            <person name="Hirt R.P."/>
            <person name="Silva J.C."/>
            <person name="Delcher A.L."/>
            <person name="Schatz M."/>
            <person name="Zhao Q."/>
            <person name="Wortman J.R."/>
            <person name="Bidwell S.L."/>
            <person name="Alsmark U.C.M."/>
            <person name="Besteiro S."/>
            <person name="Sicheritz-Ponten T."/>
            <person name="Noel C.J."/>
            <person name="Dacks J.B."/>
            <person name="Foster P.G."/>
            <person name="Simillion C."/>
            <person name="Van de Peer Y."/>
            <person name="Miranda-Saavedra D."/>
            <person name="Barton G.J."/>
            <person name="Westrop G.D."/>
            <person name="Mueller S."/>
            <person name="Dessi D."/>
            <person name="Fiori P.L."/>
            <person name="Ren Q."/>
            <person name="Paulsen I."/>
            <person name="Zhang H."/>
            <person name="Bastida-Corcuera F.D."/>
            <person name="Simoes-Barbosa A."/>
            <person name="Brown M.T."/>
            <person name="Hayes R.D."/>
            <person name="Mukherjee M."/>
            <person name="Okumura C.Y."/>
            <person name="Schneider R."/>
            <person name="Smith A.J."/>
            <person name="Vanacova S."/>
            <person name="Villalvazo M."/>
            <person name="Haas B.J."/>
            <person name="Pertea M."/>
            <person name="Feldblyum T.V."/>
            <person name="Utterback T.R."/>
            <person name="Shu C.L."/>
            <person name="Osoegawa K."/>
            <person name="de Jong P.J."/>
            <person name="Hrdy I."/>
            <person name="Horvathova L."/>
            <person name="Zubacova Z."/>
            <person name="Dolezal P."/>
            <person name="Malik S.B."/>
            <person name="Logsdon J.M. Jr."/>
            <person name="Henze K."/>
            <person name="Gupta A."/>
            <person name="Wang C.C."/>
            <person name="Dunne R.L."/>
            <person name="Upcroft J.A."/>
            <person name="Upcroft P."/>
            <person name="White O."/>
            <person name="Salzberg S.L."/>
            <person name="Tang P."/>
            <person name="Chiu C.-H."/>
            <person name="Lee Y.-S."/>
            <person name="Embley T.M."/>
            <person name="Coombs G.H."/>
            <person name="Mottram J.C."/>
            <person name="Tachezy J."/>
            <person name="Fraser-Liggett C.M."/>
            <person name="Johnson P.J."/>
        </authorList>
    </citation>
    <scope>NUCLEOTIDE SEQUENCE [LARGE SCALE GENOMIC DNA]</scope>
    <source>
        <strain evidence="12">G3</strain>
    </source>
</reference>
<dbReference type="eggNOG" id="KOG2487">
    <property type="taxonomic scope" value="Eukaryota"/>
</dbReference>
<dbReference type="PANTHER" id="PTHR12831">
    <property type="entry name" value="TRANSCRIPTION INITIATION FACTOR IIH TFIIH , POLYPEPTIDE 3-RELATED"/>
    <property type="match status" value="1"/>
</dbReference>
<sequence>MNDATHEFLAILIDVNPLEWKEMKDIKFDGFMNHLFLYLKQMILSDCILPPCVLAYNQSHAEFIFPEPGRTKDVINQKFNPTNQEQIKNYFENIIIQIAEFNGRSASIPPTPHVRLDVALSKSLCLMNNLPNKNIKKRILAFSVSPETGSQYDNLLFAAKRLDVVIDVLFLNSNRLCFLSQAADLTHGFSKTIKMGAALAQYLFSLPPTTVRDLMALPAPEPLEYSAPSADTHKMISRGYICPVCLSILEEACRTCPICNTRYGSVNFYINQTEFKSEELKNLL</sequence>
<dbReference type="InterPro" id="IPR004600">
    <property type="entry name" value="TFIIH_Tfb4/GTF2H3"/>
</dbReference>
<evidence type="ECO:0000256" key="1">
    <source>
        <dbReference type="ARBA" id="ARBA00004123"/>
    </source>
</evidence>
<keyword evidence="3 11" id="KW-0479">Metal-binding</keyword>
<dbReference type="OrthoDB" id="17307at2759"/>
<keyword evidence="8 11" id="KW-0804">Transcription</keyword>
<dbReference type="GO" id="GO:0006355">
    <property type="term" value="P:regulation of DNA-templated transcription"/>
    <property type="evidence" value="ECO:0007669"/>
    <property type="project" value="InterPro"/>
</dbReference>
<dbReference type="GO" id="GO:0008270">
    <property type="term" value="F:zinc ion binding"/>
    <property type="evidence" value="ECO:0007669"/>
    <property type="project" value="UniProtKB-KW"/>
</dbReference>
<evidence type="ECO:0000313" key="12">
    <source>
        <dbReference type="EMBL" id="EAY02259.1"/>
    </source>
</evidence>
<dbReference type="OMA" id="DLRAMCF"/>
<keyword evidence="7 11" id="KW-0805">Transcription regulation</keyword>
<dbReference type="STRING" id="5722.A2EYI3"/>
<name>A2EYI3_TRIV3</name>
<comment type="similarity">
    <text evidence="2 11">Belongs to the TFB4 family.</text>
</comment>
<gene>
    <name evidence="12" type="ORF">TVAG_030750</name>
</gene>
<keyword evidence="5 11" id="KW-0863">Zinc-finger</keyword>
<dbReference type="InParanoid" id="A2EYI3"/>
<dbReference type="GO" id="GO:0006289">
    <property type="term" value="P:nucleotide-excision repair"/>
    <property type="evidence" value="ECO:0000318"/>
    <property type="project" value="GO_Central"/>
</dbReference>
<dbReference type="GO" id="GO:0005675">
    <property type="term" value="C:transcription factor TFIIH holo complex"/>
    <property type="evidence" value="ECO:0000318"/>
    <property type="project" value="GO_Central"/>
</dbReference>
<dbReference type="SMR" id="A2EYI3"/>
<evidence type="ECO:0000256" key="2">
    <source>
        <dbReference type="ARBA" id="ARBA00005273"/>
    </source>
</evidence>
<dbReference type="FunCoup" id="A2EYI3">
    <property type="interactions" value="870"/>
</dbReference>
<dbReference type="EMBL" id="DS113541">
    <property type="protein sequence ID" value="EAY02259.1"/>
    <property type="molecule type" value="Genomic_DNA"/>
</dbReference>
<dbReference type="KEGG" id="tva:4760094"/>
<evidence type="ECO:0000256" key="11">
    <source>
        <dbReference type="RuleBase" id="RU368090"/>
    </source>
</evidence>
<protein>
    <submittedName>
        <fullName evidence="12">Uncharacterized protein</fullName>
    </submittedName>
</protein>
<dbReference type="RefSeq" id="XP_001314576.1">
    <property type="nucleotide sequence ID" value="XM_001314547.1"/>
</dbReference>
<dbReference type="Proteomes" id="UP000001542">
    <property type="component" value="Unassembled WGS sequence"/>
</dbReference>
<dbReference type="Gene3D" id="3.40.50.410">
    <property type="entry name" value="von Willebrand factor, type A domain"/>
    <property type="match status" value="1"/>
</dbReference>